<gene>
    <name evidence="6" type="ORF">RR48_13865</name>
</gene>
<dbReference type="EMBL" id="KQ460205">
    <property type="protein sequence ID" value="KPJ17009.1"/>
    <property type="molecule type" value="Genomic_DNA"/>
</dbReference>
<dbReference type="GO" id="GO:0035082">
    <property type="term" value="P:axoneme assembly"/>
    <property type="evidence" value="ECO:0007669"/>
    <property type="project" value="TreeGrafter"/>
</dbReference>
<evidence type="ECO:0000256" key="4">
    <source>
        <dbReference type="ARBA" id="ARBA00023212"/>
    </source>
</evidence>
<dbReference type="PANTHER" id="PTHR13159:SF0">
    <property type="entry name" value="RADIAL SPOKE HEAD 6 HOMOLOG A"/>
    <property type="match status" value="1"/>
</dbReference>
<dbReference type="GO" id="GO:0060294">
    <property type="term" value="P:cilium movement involved in cell motility"/>
    <property type="evidence" value="ECO:0007669"/>
    <property type="project" value="InterPro"/>
</dbReference>
<name>A0A194RHU4_PAPMA</name>
<keyword evidence="5" id="KW-0966">Cell projection</keyword>
<proteinExistence type="predicted"/>
<comment type="subcellular location">
    <subcellularLocation>
        <location evidence="1">Cytoplasm</location>
        <location evidence="1">Cytoskeleton</location>
        <location evidence="1">Cilium axoneme</location>
    </subcellularLocation>
</comment>
<keyword evidence="2" id="KW-0963">Cytoplasm</keyword>
<dbReference type="Pfam" id="PF04712">
    <property type="entry name" value="Radial_spoke"/>
    <property type="match status" value="1"/>
</dbReference>
<protein>
    <submittedName>
        <fullName evidence="6">Radial spoke head protein 6-like A</fullName>
    </submittedName>
</protein>
<reference evidence="6 7" key="1">
    <citation type="journal article" date="2015" name="Nat. Commun.">
        <title>Outbred genome sequencing and CRISPR/Cas9 gene editing in butterflies.</title>
        <authorList>
            <person name="Li X."/>
            <person name="Fan D."/>
            <person name="Zhang W."/>
            <person name="Liu G."/>
            <person name="Zhang L."/>
            <person name="Zhao L."/>
            <person name="Fang X."/>
            <person name="Chen L."/>
            <person name="Dong Y."/>
            <person name="Chen Y."/>
            <person name="Ding Y."/>
            <person name="Zhao R."/>
            <person name="Feng M."/>
            <person name="Zhu Y."/>
            <person name="Feng Y."/>
            <person name="Jiang X."/>
            <person name="Zhu D."/>
            <person name="Xiang H."/>
            <person name="Feng X."/>
            <person name="Li S."/>
            <person name="Wang J."/>
            <person name="Zhang G."/>
            <person name="Kronforst M.R."/>
            <person name="Wang W."/>
        </authorList>
    </citation>
    <scope>NUCLEOTIDE SEQUENCE [LARGE SCALE GENOMIC DNA]</scope>
    <source>
        <strain evidence="6">Ya'a_city_454_Pm</strain>
        <tissue evidence="6">Whole body</tissue>
    </source>
</reference>
<evidence type="ECO:0000313" key="6">
    <source>
        <dbReference type="EMBL" id="KPJ17009.1"/>
    </source>
</evidence>
<keyword evidence="3" id="KW-0969">Cilium</keyword>
<sequence length="185" mass="21303">MDDKQRLALGIHCRWYKNVMHGLTIEEIPDDEGDYVQVYWVCTSLGEPWVCLPDTTPQHVRVARLNVRVMTGDLDAEIQSFPPFEGTERHFLRAQIARIAAATSISPQGFYTFGSGEEEEDIDMEEAGDMNFNLNPFYQGHTIKDLVDPSLGYWVHHGRHILPQGRTIWWNPRADMLVTFDIHMT</sequence>
<dbReference type="AlphaFoldDB" id="A0A194RHU4"/>
<keyword evidence="7" id="KW-1185">Reference proteome</keyword>
<dbReference type="PANTHER" id="PTHR13159">
    <property type="entry name" value="RADIAL SPOKEHEAD-RELATED"/>
    <property type="match status" value="1"/>
</dbReference>
<dbReference type="GO" id="GO:0001534">
    <property type="term" value="C:radial spoke"/>
    <property type="evidence" value="ECO:0007669"/>
    <property type="project" value="InterPro"/>
</dbReference>
<dbReference type="InParanoid" id="A0A194RHU4"/>
<dbReference type="InterPro" id="IPR006802">
    <property type="entry name" value="Radial_spoke"/>
</dbReference>
<evidence type="ECO:0000256" key="2">
    <source>
        <dbReference type="ARBA" id="ARBA00022490"/>
    </source>
</evidence>
<evidence type="ECO:0000256" key="3">
    <source>
        <dbReference type="ARBA" id="ARBA00023069"/>
    </source>
</evidence>
<accession>A0A194RHU4</accession>
<keyword evidence="4" id="KW-0206">Cytoskeleton</keyword>
<evidence type="ECO:0000256" key="5">
    <source>
        <dbReference type="ARBA" id="ARBA00023273"/>
    </source>
</evidence>
<evidence type="ECO:0000313" key="7">
    <source>
        <dbReference type="Proteomes" id="UP000053240"/>
    </source>
</evidence>
<dbReference type="Proteomes" id="UP000053240">
    <property type="component" value="Unassembled WGS sequence"/>
</dbReference>
<organism evidence="6 7">
    <name type="scientific">Papilio machaon</name>
    <name type="common">Old World swallowtail butterfly</name>
    <dbReference type="NCBI Taxonomy" id="76193"/>
    <lineage>
        <taxon>Eukaryota</taxon>
        <taxon>Metazoa</taxon>
        <taxon>Ecdysozoa</taxon>
        <taxon>Arthropoda</taxon>
        <taxon>Hexapoda</taxon>
        <taxon>Insecta</taxon>
        <taxon>Pterygota</taxon>
        <taxon>Neoptera</taxon>
        <taxon>Endopterygota</taxon>
        <taxon>Lepidoptera</taxon>
        <taxon>Glossata</taxon>
        <taxon>Ditrysia</taxon>
        <taxon>Papilionoidea</taxon>
        <taxon>Papilionidae</taxon>
        <taxon>Papilioninae</taxon>
        <taxon>Papilio</taxon>
    </lineage>
</organism>
<evidence type="ECO:0000256" key="1">
    <source>
        <dbReference type="ARBA" id="ARBA00004430"/>
    </source>
</evidence>
<dbReference type="STRING" id="76193.A0A194RHU4"/>